<evidence type="ECO:0000313" key="1">
    <source>
        <dbReference type="EMBL" id="SLN24939.1"/>
    </source>
</evidence>
<name>A0A1Y5RT62_9RHOB</name>
<sequence length="210" mass="23689">MNSTRSYEQSTSLLSLLYTGLFSRFSKQGTETCERPRNSSLANRLSRMCDEKATEAGHPVSPDCRNLDLVIMTSENFEFRAQVTTLHPYARSISYCMHPDQAWLRVDQLEPKLTVLFVDIDTFEETVNVVDKLLSLRQKKPDLSIVILSTTFARNDFSIVRQAIADCSLRLPTTTMTLGLAIGAARSNALARRYTTFEDFTNASHMDTTS</sequence>
<accession>A0A1Y5RT62</accession>
<organism evidence="1 2">
    <name type="scientific">Falsiruegeria litorea R37</name>
    <dbReference type="NCBI Taxonomy" id="1200284"/>
    <lineage>
        <taxon>Bacteria</taxon>
        <taxon>Pseudomonadati</taxon>
        <taxon>Pseudomonadota</taxon>
        <taxon>Alphaproteobacteria</taxon>
        <taxon>Rhodobacterales</taxon>
        <taxon>Roseobacteraceae</taxon>
        <taxon>Falsiruegeria</taxon>
    </lineage>
</organism>
<dbReference type="Proteomes" id="UP000193077">
    <property type="component" value="Unassembled WGS sequence"/>
</dbReference>
<protein>
    <recommendedName>
        <fullName evidence="3">Response regulatory domain-containing protein</fullName>
    </recommendedName>
</protein>
<dbReference type="EMBL" id="FWFO01000001">
    <property type="protein sequence ID" value="SLN24939.1"/>
    <property type="molecule type" value="Genomic_DNA"/>
</dbReference>
<proteinExistence type="predicted"/>
<evidence type="ECO:0000313" key="2">
    <source>
        <dbReference type="Proteomes" id="UP000193077"/>
    </source>
</evidence>
<evidence type="ECO:0008006" key="3">
    <source>
        <dbReference type="Google" id="ProtNLM"/>
    </source>
</evidence>
<gene>
    <name evidence="1" type="ORF">TRL7639_00835</name>
</gene>
<dbReference type="AlphaFoldDB" id="A0A1Y5RT62"/>
<keyword evidence="2" id="KW-1185">Reference proteome</keyword>
<reference evidence="1 2" key="1">
    <citation type="submission" date="2017-03" db="EMBL/GenBank/DDBJ databases">
        <authorList>
            <person name="Afonso C.L."/>
            <person name="Miller P.J."/>
            <person name="Scott M.A."/>
            <person name="Spackman E."/>
            <person name="Goraichik I."/>
            <person name="Dimitrov K.M."/>
            <person name="Suarez D.L."/>
            <person name="Swayne D.E."/>
        </authorList>
    </citation>
    <scope>NUCLEOTIDE SEQUENCE [LARGE SCALE GENOMIC DNA]</scope>
    <source>
        <strain evidence="1 2">CECT 7639</strain>
    </source>
</reference>